<keyword evidence="7" id="KW-1185">Reference proteome</keyword>
<name>A0A8J6U659_9FLAO</name>
<evidence type="ECO:0000313" key="6">
    <source>
        <dbReference type="EMBL" id="MBD0824399.1"/>
    </source>
</evidence>
<dbReference type="PROSITE" id="PS50893">
    <property type="entry name" value="ABC_TRANSPORTER_2"/>
    <property type="match status" value="1"/>
</dbReference>
<dbReference type="RefSeq" id="WP_188223701.1">
    <property type="nucleotide sequence ID" value="NZ_JACVXD010000005.1"/>
</dbReference>
<gene>
    <name evidence="6" type="ORF">ICJ85_10260</name>
</gene>
<dbReference type="SUPFAM" id="SSF52540">
    <property type="entry name" value="P-loop containing nucleoside triphosphate hydrolases"/>
    <property type="match status" value="1"/>
</dbReference>
<keyword evidence="4 6" id="KW-0067">ATP-binding</keyword>
<dbReference type="Gene3D" id="3.40.50.300">
    <property type="entry name" value="P-loop containing nucleotide triphosphate hydrolases"/>
    <property type="match status" value="1"/>
</dbReference>
<accession>A0A8J6U659</accession>
<evidence type="ECO:0000256" key="1">
    <source>
        <dbReference type="ARBA" id="ARBA00005417"/>
    </source>
</evidence>
<dbReference type="SMART" id="SM00382">
    <property type="entry name" value="AAA"/>
    <property type="match status" value="1"/>
</dbReference>
<dbReference type="GO" id="GO:0005524">
    <property type="term" value="F:ATP binding"/>
    <property type="evidence" value="ECO:0007669"/>
    <property type="project" value="UniProtKB-KW"/>
</dbReference>
<evidence type="ECO:0000256" key="4">
    <source>
        <dbReference type="ARBA" id="ARBA00022840"/>
    </source>
</evidence>
<dbReference type="PANTHER" id="PTHR43335:SF4">
    <property type="entry name" value="ABC TRANSPORTER, ATP-BINDING PROTEIN"/>
    <property type="match status" value="1"/>
</dbReference>
<protein>
    <submittedName>
        <fullName evidence="6">ABC transporter ATP-binding protein</fullName>
    </submittedName>
</protein>
<sequence length="318" mass="35338">MKTSIIELKGLTKRYGSINVVDHLNLNIHKGEIFGLLGPNGAGKTTTILMMLGLIEPTSGIAKVCGHNSISSPINVKSKVGYMPDNVGFYDHMTGLENLVYIGQLNGLSRLEAEKSAISIMKTVGLDNALNTKTAAYSRGMKQRLGLADVLIKEPEVIIMDEPTLGIDPSGVQDFLKLIKTLSRKHGLTVLLSSHHLNQVQKICDRVGIFVKGKLLAQGNIEQLSEQLFSQTSHQVSITLSEPVKLTQEEELALQELAKIEHIYKENSQIYINCNKTLTPSIVRFLVERNYNIIGVHQKTYGLEDIYQKYFENQHLNV</sequence>
<evidence type="ECO:0000256" key="2">
    <source>
        <dbReference type="ARBA" id="ARBA00022448"/>
    </source>
</evidence>
<dbReference type="InterPro" id="IPR003439">
    <property type="entry name" value="ABC_transporter-like_ATP-bd"/>
</dbReference>
<comment type="caution">
    <text evidence="6">The sequence shown here is derived from an EMBL/GenBank/DDBJ whole genome shotgun (WGS) entry which is preliminary data.</text>
</comment>
<evidence type="ECO:0000256" key="3">
    <source>
        <dbReference type="ARBA" id="ARBA00022741"/>
    </source>
</evidence>
<dbReference type="InterPro" id="IPR003593">
    <property type="entry name" value="AAA+_ATPase"/>
</dbReference>
<feature type="domain" description="ABC transporter" evidence="5">
    <location>
        <begin position="6"/>
        <end position="237"/>
    </location>
</feature>
<keyword evidence="2" id="KW-0813">Transport</keyword>
<organism evidence="6 7">
    <name type="scientific">Aestuariibaculum marinum</name>
    <dbReference type="NCBI Taxonomy" id="2683592"/>
    <lineage>
        <taxon>Bacteria</taxon>
        <taxon>Pseudomonadati</taxon>
        <taxon>Bacteroidota</taxon>
        <taxon>Flavobacteriia</taxon>
        <taxon>Flavobacteriales</taxon>
        <taxon>Flavobacteriaceae</taxon>
    </lineage>
</organism>
<dbReference type="InterPro" id="IPR027417">
    <property type="entry name" value="P-loop_NTPase"/>
</dbReference>
<keyword evidence="3" id="KW-0547">Nucleotide-binding</keyword>
<reference evidence="6 7" key="1">
    <citation type="journal article" date="2018" name="J. Microbiol.">
        <title>Aestuariibaculum marinum sp. nov., a marine bacterium isolated from seawater in South Korea.</title>
        <authorList>
            <person name="Choi J."/>
            <person name="Lee D."/>
            <person name="Jang J.H."/>
            <person name="Cha S."/>
            <person name="Seo T."/>
        </authorList>
    </citation>
    <scope>NUCLEOTIDE SEQUENCE [LARGE SCALE GENOMIC DNA]</scope>
    <source>
        <strain evidence="6 7">IP7</strain>
    </source>
</reference>
<dbReference type="Proteomes" id="UP000621516">
    <property type="component" value="Unassembled WGS sequence"/>
</dbReference>
<dbReference type="CDD" id="cd03230">
    <property type="entry name" value="ABC_DR_subfamily_A"/>
    <property type="match status" value="1"/>
</dbReference>
<dbReference type="EMBL" id="JACVXD010000005">
    <property type="protein sequence ID" value="MBD0824399.1"/>
    <property type="molecule type" value="Genomic_DNA"/>
</dbReference>
<dbReference type="Pfam" id="PF00005">
    <property type="entry name" value="ABC_tran"/>
    <property type="match status" value="1"/>
</dbReference>
<dbReference type="PANTHER" id="PTHR43335">
    <property type="entry name" value="ABC TRANSPORTER, ATP-BINDING PROTEIN"/>
    <property type="match status" value="1"/>
</dbReference>
<dbReference type="GO" id="GO:0016887">
    <property type="term" value="F:ATP hydrolysis activity"/>
    <property type="evidence" value="ECO:0007669"/>
    <property type="project" value="InterPro"/>
</dbReference>
<proteinExistence type="inferred from homology"/>
<dbReference type="AlphaFoldDB" id="A0A8J6U659"/>
<comment type="similarity">
    <text evidence="1">Belongs to the ABC transporter superfamily.</text>
</comment>
<evidence type="ECO:0000313" key="7">
    <source>
        <dbReference type="Proteomes" id="UP000621516"/>
    </source>
</evidence>
<evidence type="ECO:0000259" key="5">
    <source>
        <dbReference type="PROSITE" id="PS50893"/>
    </source>
</evidence>